<accession>A0A4Y1ZN88</accession>
<evidence type="ECO:0000313" key="1">
    <source>
        <dbReference type="EMBL" id="GBL58757.1"/>
    </source>
</evidence>
<name>A0A4Y1ZN88_ARAVE</name>
<proteinExistence type="predicted"/>
<gene>
    <name evidence="1" type="ORF">AVEN_68700_1</name>
</gene>
<protein>
    <submittedName>
        <fullName evidence="1">Uncharacterized protein</fullName>
    </submittedName>
</protein>
<comment type="caution">
    <text evidence="1">The sequence shown here is derived from an EMBL/GenBank/DDBJ whole genome shotgun (WGS) entry which is preliminary data.</text>
</comment>
<dbReference type="AlphaFoldDB" id="A0A4Y1ZN88"/>
<sequence length="113" mass="12837">MIGRSKEVDRDLSTVPTGSCNCVCVLGQYSTNRCSNYDGNKSQTTERRNMGLGYRYILFVCFRKAYYRERILFFLSHTQIVFCLRSPLAIGQAGNLASPPLPVVNAARWYIQV</sequence>
<evidence type="ECO:0000313" key="2">
    <source>
        <dbReference type="Proteomes" id="UP000499080"/>
    </source>
</evidence>
<dbReference type="Proteomes" id="UP000499080">
    <property type="component" value="Unassembled WGS sequence"/>
</dbReference>
<keyword evidence="2" id="KW-1185">Reference proteome</keyword>
<reference evidence="1 2" key="1">
    <citation type="journal article" date="2019" name="Sci. Rep.">
        <title>Orb-weaving spider Araneus ventricosus genome elucidates the spidroin gene catalogue.</title>
        <authorList>
            <person name="Kono N."/>
            <person name="Nakamura H."/>
            <person name="Ohtoshi R."/>
            <person name="Moran D.A.P."/>
            <person name="Shinohara A."/>
            <person name="Yoshida Y."/>
            <person name="Fujiwara M."/>
            <person name="Mori M."/>
            <person name="Tomita M."/>
            <person name="Arakawa K."/>
        </authorList>
    </citation>
    <scope>NUCLEOTIDE SEQUENCE [LARGE SCALE GENOMIC DNA]</scope>
</reference>
<dbReference type="EMBL" id="BGPR01076004">
    <property type="protein sequence ID" value="GBL58757.1"/>
    <property type="molecule type" value="Genomic_DNA"/>
</dbReference>
<organism evidence="1 2">
    <name type="scientific">Araneus ventricosus</name>
    <name type="common">Orbweaver spider</name>
    <name type="synonym">Epeira ventricosa</name>
    <dbReference type="NCBI Taxonomy" id="182803"/>
    <lineage>
        <taxon>Eukaryota</taxon>
        <taxon>Metazoa</taxon>
        <taxon>Ecdysozoa</taxon>
        <taxon>Arthropoda</taxon>
        <taxon>Chelicerata</taxon>
        <taxon>Arachnida</taxon>
        <taxon>Araneae</taxon>
        <taxon>Araneomorphae</taxon>
        <taxon>Entelegynae</taxon>
        <taxon>Araneoidea</taxon>
        <taxon>Araneidae</taxon>
        <taxon>Araneus</taxon>
    </lineage>
</organism>